<protein>
    <recommendedName>
        <fullName evidence="3">THAP4-like heme-binding domain-containing protein</fullName>
    </recommendedName>
</protein>
<dbReference type="InterPro" id="IPR029162">
    <property type="entry name" value="InaF-motif"/>
</dbReference>
<dbReference type="Gene3D" id="2.40.128.20">
    <property type="match status" value="1"/>
</dbReference>
<feature type="compositionally biased region" description="Polar residues" evidence="1">
    <location>
        <begin position="1"/>
        <end position="11"/>
    </location>
</feature>
<dbReference type="Proteomes" id="UP000887560">
    <property type="component" value="Unplaced"/>
</dbReference>
<accession>A0A915NZ60</accession>
<dbReference type="WBParaSite" id="scf7180000422800.g9625">
    <property type="protein sequence ID" value="scf7180000422800.g9625"/>
    <property type="gene ID" value="scf7180000422800.g9625"/>
</dbReference>
<dbReference type="AlphaFoldDB" id="A0A915NZ60"/>
<dbReference type="SUPFAM" id="SSF50814">
    <property type="entry name" value="Lipocalins"/>
    <property type="match status" value="1"/>
</dbReference>
<reference evidence="5" key="1">
    <citation type="submission" date="2022-11" db="UniProtKB">
        <authorList>
            <consortium name="WormBaseParasite"/>
        </authorList>
    </citation>
    <scope>IDENTIFICATION</scope>
</reference>
<evidence type="ECO:0000313" key="5">
    <source>
        <dbReference type="WBParaSite" id="scf7180000422800.g9625"/>
    </source>
</evidence>
<name>A0A915NZ60_9BILA</name>
<dbReference type="Pfam" id="PF15018">
    <property type="entry name" value="InaF-motif"/>
    <property type="match status" value="1"/>
</dbReference>
<feature type="region of interest" description="Disordered" evidence="1">
    <location>
        <begin position="1"/>
        <end position="26"/>
    </location>
</feature>
<dbReference type="InterPro" id="IPR012674">
    <property type="entry name" value="Calycin"/>
</dbReference>
<keyword evidence="2" id="KW-0812">Transmembrane</keyword>
<evidence type="ECO:0000256" key="1">
    <source>
        <dbReference type="SAM" id="MobiDB-lite"/>
    </source>
</evidence>
<feature type="transmembrane region" description="Helical" evidence="2">
    <location>
        <begin position="66"/>
        <end position="90"/>
    </location>
</feature>
<organism evidence="4 5">
    <name type="scientific">Meloidogyne floridensis</name>
    <dbReference type="NCBI Taxonomy" id="298350"/>
    <lineage>
        <taxon>Eukaryota</taxon>
        <taxon>Metazoa</taxon>
        <taxon>Ecdysozoa</taxon>
        <taxon>Nematoda</taxon>
        <taxon>Chromadorea</taxon>
        <taxon>Rhabditida</taxon>
        <taxon>Tylenchina</taxon>
        <taxon>Tylenchomorpha</taxon>
        <taxon>Tylenchoidea</taxon>
        <taxon>Meloidogynidae</taxon>
        <taxon>Meloidogyninae</taxon>
        <taxon>Meloidogyne</taxon>
    </lineage>
</organism>
<sequence length="300" mass="35059">MHSSSSTNSNKTYRREWPTHSSSTLRSNTSTSLFFYYNGGQRRRSRPFTYGFGVGGGRKRKGLENWIRCLTVFAYFILVSSPAFLFSFYYTQIWDPTYINEKIYTRFDNGTLVLKQGIIGTFGWTGQRNVSNVGKGYDLIQQFIGLWQKERHTGFFKDLPPPDLIDFAINPIPKFGARTINFTHTYFDAEKKVIRSDYGFMPVKNATQRDPRVHVAYLTTSSEGWSMMEQGFFKDGKLIFHLKQFLRRTFGVGTKGSELDIREFERQFELHDFHSMELKIRAETSVQTESYVAYYRKILF</sequence>
<proteinExistence type="predicted"/>
<dbReference type="Pfam" id="PF08768">
    <property type="entry name" value="THAP4_heme-bd"/>
    <property type="match status" value="1"/>
</dbReference>
<keyword evidence="2" id="KW-0472">Membrane</keyword>
<dbReference type="InterPro" id="IPR014878">
    <property type="entry name" value="THAP4-like_heme-bd"/>
</dbReference>
<keyword evidence="2" id="KW-1133">Transmembrane helix</keyword>
<feature type="domain" description="THAP4-like heme-binding" evidence="3">
    <location>
        <begin position="176"/>
        <end position="285"/>
    </location>
</feature>
<keyword evidence="4" id="KW-1185">Reference proteome</keyword>
<evidence type="ECO:0000313" key="4">
    <source>
        <dbReference type="Proteomes" id="UP000887560"/>
    </source>
</evidence>
<evidence type="ECO:0000259" key="3">
    <source>
        <dbReference type="Pfam" id="PF08768"/>
    </source>
</evidence>
<evidence type="ECO:0000256" key="2">
    <source>
        <dbReference type="SAM" id="Phobius"/>
    </source>
</evidence>